<protein>
    <recommendedName>
        <fullName evidence="6">FAD dependent oxidoreductase domain-containing protein</fullName>
    </recommendedName>
</protein>
<dbReference type="InterPro" id="IPR052745">
    <property type="entry name" value="G3P_Oxidase/Oxidoreductase"/>
</dbReference>
<evidence type="ECO:0000259" key="2">
    <source>
        <dbReference type="Pfam" id="PF01266"/>
    </source>
</evidence>
<dbReference type="Pfam" id="PF01266">
    <property type="entry name" value="DAO"/>
    <property type="match status" value="1"/>
</dbReference>
<sequence length="523" mass="57142">MQDIEDLRRRDTFDVVVIGAGVIGCSIARALSRFSLRVAVLDKADDVAAGASKANSGIIHGGYDETNGTLKARVAHWGNSMFAGLDKDLSFGFRVTGSLVLAFSEEEVPELERLLQNGIKNGVKDLRIIGRDEIIRLEPYINPNVVKALHCPHTGITSPYEYTIALAENAVQNGVEFHLGSEVTDIQRLDPSPKLPKGGFLVRTPLDQHQEYTTRYIINAAGLYSDKIAAMLGAADFSILPRKGEYIILDKSQAKFASRVLFPVPNATRGKGILVSQTFHGNLLLGPTSRDVNEDPRTNNQILGDILGSARMSVPSFDPTKAITSYSGLRAKCSRKDFIIEESPKCPGLVNVAGIDSPGLTSSPAVAELVVTILEAMVTRDFHQKLTINEWFNPVRPPIIFKKGPNYKGQIDHPTTPALNIICRCEAVSEAEIIDAVHRPLGAHSTDAVKKRTRAGMGHCQGTFCEPRVAQLLSRELHIPVTQVQRRGVGSSLLPHKRVTEEDRALLERLSIGEKSVVSRVKL</sequence>
<feature type="transmembrane region" description="Helical" evidence="1">
    <location>
        <begin position="12"/>
        <end position="31"/>
    </location>
</feature>
<dbReference type="Gene3D" id="1.10.10.1100">
    <property type="entry name" value="BFD-like [2Fe-2S]-binding domain"/>
    <property type="match status" value="1"/>
</dbReference>
<dbReference type="InterPro" id="IPR036188">
    <property type="entry name" value="FAD/NAD-bd_sf"/>
</dbReference>
<dbReference type="AlphaFoldDB" id="A0A507FHQ8"/>
<dbReference type="PANTHER" id="PTHR42720:SF1">
    <property type="entry name" value="GLYCEROL 3-PHOSPHATE OXIDASE"/>
    <property type="match status" value="1"/>
</dbReference>
<dbReference type="Gene3D" id="3.30.9.10">
    <property type="entry name" value="D-Amino Acid Oxidase, subunit A, domain 2"/>
    <property type="match status" value="1"/>
</dbReference>
<evidence type="ECO:0000259" key="3">
    <source>
        <dbReference type="Pfam" id="PF04324"/>
    </source>
</evidence>
<dbReference type="SUPFAM" id="SSF54373">
    <property type="entry name" value="FAD-linked reductases, C-terminal domain"/>
    <property type="match status" value="1"/>
</dbReference>
<evidence type="ECO:0000313" key="4">
    <source>
        <dbReference type="EMBL" id="TPX75834.1"/>
    </source>
</evidence>
<accession>A0A507FHQ8</accession>
<dbReference type="SUPFAM" id="SSF51905">
    <property type="entry name" value="FAD/NAD(P)-binding domain"/>
    <property type="match status" value="1"/>
</dbReference>
<comment type="caution">
    <text evidence="4">The sequence shown here is derived from an EMBL/GenBank/DDBJ whole genome shotgun (WGS) entry which is preliminary data.</text>
</comment>
<dbReference type="InterPro" id="IPR006076">
    <property type="entry name" value="FAD-dep_OxRdtase"/>
</dbReference>
<evidence type="ECO:0000313" key="5">
    <source>
        <dbReference type="Proteomes" id="UP000320333"/>
    </source>
</evidence>
<gene>
    <name evidence="4" type="ORF">CcCBS67573_g02906</name>
</gene>
<dbReference type="Gene3D" id="3.50.50.60">
    <property type="entry name" value="FAD/NAD(P)-binding domain"/>
    <property type="match status" value="1"/>
</dbReference>
<keyword evidence="1" id="KW-0812">Transmembrane</keyword>
<dbReference type="Pfam" id="PF04324">
    <property type="entry name" value="Fer2_BFD"/>
    <property type="match status" value="1"/>
</dbReference>
<evidence type="ECO:0000256" key="1">
    <source>
        <dbReference type="SAM" id="Phobius"/>
    </source>
</evidence>
<dbReference type="InterPro" id="IPR041854">
    <property type="entry name" value="BFD-like_2Fe2S-bd_dom_sf"/>
</dbReference>
<dbReference type="EMBL" id="QEAP01000066">
    <property type="protein sequence ID" value="TPX75834.1"/>
    <property type="molecule type" value="Genomic_DNA"/>
</dbReference>
<feature type="domain" description="BFD-like [2Fe-2S]-binding" evidence="3">
    <location>
        <begin position="421"/>
        <end position="474"/>
    </location>
</feature>
<dbReference type="PANTHER" id="PTHR42720">
    <property type="entry name" value="GLYCEROL-3-PHOSPHATE DEHYDROGENASE"/>
    <property type="match status" value="1"/>
</dbReference>
<dbReference type="InterPro" id="IPR007419">
    <property type="entry name" value="BFD-like_2Fe2S-bd_dom"/>
</dbReference>
<feature type="domain" description="FAD dependent oxidoreductase" evidence="2">
    <location>
        <begin position="14"/>
        <end position="371"/>
    </location>
</feature>
<dbReference type="OrthoDB" id="498204at2759"/>
<keyword evidence="5" id="KW-1185">Reference proteome</keyword>
<keyword evidence="1" id="KW-0472">Membrane</keyword>
<dbReference type="STRING" id="246404.A0A507FHQ8"/>
<evidence type="ECO:0008006" key="6">
    <source>
        <dbReference type="Google" id="ProtNLM"/>
    </source>
</evidence>
<keyword evidence="1" id="KW-1133">Transmembrane helix</keyword>
<dbReference type="Proteomes" id="UP000320333">
    <property type="component" value="Unassembled WGS sequence"/>
</dbReference>
<organism evidence="4 5">
    <name type="scientific">Chytriomyces confervae</name>
    <dbReference type="NCBI Taxonomy" id="246404"/>
    <lineage>
        <taxon>Eukaryota</taxon>
        <taxon>Fungi</taxon>
        <taxon>Fungi incertae sedis</taxon>
        <taxon>Chytridiomycota</taxon>
        <taxon>Chytridiomycota incertae sedis</taxon>
        <taxon>Chytridiomycetes</taxon>
        <taxon>Chytridiales</taxon>
        <taxon>Chytriomycetaceae</taxon>
        <taxon>Chytriomyces</taxon>
    </lineage>
</organism>
<reference evidence="4 5" key="1">
    <citation type="journal article" date="2019" name="Sci. Rep.">
        <title>Comparative genomics of chytrid fungi reveal insights into the obligate biotrophic and pathogenic lifestyle of Synchytrium endobioticum.</title>
        <authorList>
            <person name="van de Vossenberg B.T.L.H."/>
            <person name="Warris S."/>
            <person name="Nguyen H.D.T."/>
            <person name="van Gent-Pelzer M.P.E."/>
            <person name="Joly D.L."/>
            <person name="van de Geest H.C."/>
            <person name="Bonants P.J.M."/>
            <person name="Smith D.S."/>
            <person name="Levesque C.A."/>
            <person name="van der Lee T.A.J."/>
        </authorList>
    </citation>
    <scope>NUCLEOTIDE SEQUENCE [LARGE SCALE GENOMIC DNA]</scope>
    <source>
        <strain evidence="4 5">CBS 675.73</strain>
    </source>
</reference>
<name>A0A507FHQ8_9FUNG</name>
<proteinExistence type="predicted"/>
<dbReference type="CDD" id="cd19946">
    <property type="entry name" value="GlpA-like_Fer2_BFD-like"/>
    <property type="match status" value="1"/>
</dbReference>